<organism evidence="1 2">
    <name type="scientific">Pyropia yezoensis</name>
    <name type="common">Susabi-nori</name>
    <name type="synonym">Porphyra yezoensis</name>
    <dbReference type="NCBI Taxonomy" id="2788"/>
    <lineage>
        <taxon>Eukaryota</taxon>
        <taxon>Rhodophyta</taxon>
        <taxon>Bangiophyceae</taxon>
        <taxon>Bangiales</taxon>
        <taxon>Bangiaceae</taxon>
        <taxon>Pyropia</taxon>
    </lineage>
</organism>
<comment type="caution">
    <text evidence="1">The sequence shown here is derived from an EMBL/GenBank/DDBJ whole genome shotgun (WGS) entry which is preliminary data.</text>
</comment>
<gene>
    <name evidence="1" type="ORF">I4F81_000934</name>
</gene>
<reference evidence="1" key="1">
    <citation type="submission" date="2019-11" db="EMBL/GenBank/DDBJ databases">
        <title>Nori genome reveals adaptations in red seaweeds to the harsh intertidal environment.</title>
        <authorList>
            <person name="Wang D."/>
            <person name="Mao Y."/>
        </authorList>
    </citation>
    <scope>NUCLEOTIDE SEQUENCE</scope>
    <source>
        <tissue evidence="1">Gametophyte</tissue>
    </source>
</reference>
<name>A0ACC3BK49_PYRYE</name>
<dbReference type="Proteomes" id="UP000798662">
    <property type="component" value="Chromosome 1"/>
</dbReference>
<dbReference type="EMBL" id="CM020618">
    <property type="protein sequence ID" value="KAK1858325.1"/>
    <property type="molecule type" value="Genomic_DNA"/>
</dbReference>
<protein>
    <submittedName>
        <fullName evidence="1">Uncharacterized protein</fullName>
    </submittedName>
</protein>
<proteinExistence type="predicted"/>
<evidence type="ECO:0000313" key="2">
    <source>
        <dbReference type="Proteomes" id="UP000798662"/>
    </source>
</evidence>
<evidence type="ECO:0000313" key="1">
    <source>
        <dbReference type="EMBL" id="KAK1858325.1"/>
    </source>
</evidence>
<keyword evidence="2" id="KW-1185">Reference proteome</keyword>
<accession>A0ACC3BK49</accession>
<sequence length="1188" mass="122517">MPVPADAIVLVLDSGASTVAWARDVLPSAEVDAALGQGLVATANSGGGDAGGYGAVGSAAPSRSSEPTALPPNPRVFDVLRSAAMRLVATRFCYFSKQDRMGLVVMGQPVNSDDEDEDGVAASGSDDDEEEDGGDASAGRDGEKAGDDGEEAAEEDSASLVHPVTKVTFDLMRKLRELPISGAETVFRDGIVRAGGHMMVMTANTKLTRRILLFTDARTTCTDEDQELLIEAVGAMHAEGMRLDVVIPGLAQLPEYDGDEEAWETSVGGDDGSDEESAAGPSSVAGGGRKPRKHMRGTPADDDGEMEVELAASDTDQGSRENEEEEEQEAEAVRNPVLARAFAPEDVDAEVRARLEHSVAAGGDLRKTKAQARNETLLRRAAAVTGGMPLSISALIDYLCEPRKRSVRAVAKYAGTLSLSPTVHIPVRAYTATSEVRLPTCKRLSWARTLEVGHHVNAVRQTTFSTPGKPEETLDEEDIMPAYAYGSDIVPVSAEVDATLLRYPSGPKSLRVLGFVPLATIPQVYFLGSVDAVMAMGEVAESRASLAALATAMRRCKRGAIARMVMRDDAAPQLKFLWADELLAGDLVDSEGEGEDGEDGEEAAPGRTDRQPRPFLYMVSLPLADGLRSYTFPSMQPKLDVLTAQKRDAVDALFDAFDMDAPPTSGGAASALRDDDDDDAGAPGSQNSDAINGDDDEAGRALDCEAIFNPAIHLFYAATVQRALDGVSGTTLPALPPALAEPLTPAAHVRDAAAAAAAVGRFAELLPTRRVDPRSVRKEREYFAASRDGSKQLLGAFLPDYDADDSVLAADVATATGPPENAASRASAAAAAATSSAEVAAAAPSSAAADAPPSGSALPPAAATIDVLSATTLPAVTVAAIAGRGHPSMHPPPPVAMAAEVEEDASEITVAAPVGRPNPSAVAAVAAATAGAPTNPSRLPGGSDDEDDDEAVRYGKPNDALDLRALRTQIEATQQASDSQAESRLFSYATRTTGGRGGAAVGTTDTSDGSAAAASTATDGKATFSPPSSAVWAVGDDDPVADFAAMLANADADAGVAAEMLTDCFRSRVRAGDAAGAAAALGALRSGCVAARIGDEFNRAARRLVDAAKAASPFLARPAVAFLGHLLRTPAAAGRGLDALRLVTEAEGGGPACAGVTPAIVDDFNRLVGAAAARVVGAPPRPPSTRPS</sequence>